<dbReference type="Pfam" id="PF01471">
    <property type="entry name" value="PG_binding_1"/>
    <property type="match status" value="1"/>
</dbReference>
<dbReference type="RefSeq" id="WP_217819221.1">
    <property type="nucleotide sequence ID" value="NZ_JAHHVA010000001.1"/>
</dbReference>
<dbReference type="SMART" id="SM00701">
    <property type="entry name" value="PGRP"/>
    <property type="match status" value="1"/>
</dbReference>
<feature type="domain" description="N-acetylmuramoyl-L-alanine amidase" evidence="2">
    <location>
        <begin position="8"/>
        <end position="133"/>
    </location>
</feature>
<sequence>MNIINSNLKFKNGLAYGNNPKMVILHHADSVRCSIEDIHQWHLSNGWSGCGYHYLVRKNGMIYTGRNEKAVGAHCIKYNTISIGICCEGNFNAEDMVSAQYSALIDLIKSILNRYGISKVYAHKDFNSTDCPGNKFPLDRIRREISGQKVNLIYPGYLLKINSNLFDGNVKVVQEKLLGIGYNVGKYGADGYFGKDTFKAVRRFQKDRGLLVDGIIGRDTWGKLFE</sequence>
<proteinExistence type="inferred from homology"/>
<dbReference type="PANTHER" id="PTHR11022:SF41">
    <property type="entry name" value="PEPTIDOGLYCAN-RECOGNITION PROTEIN LC-RELATED"/>
    <property type="match status" value="1"/>
</dbReference>
<dbReference type="GO" id="GO:0008745">
    <property type="term" value="F:N-acetylmuramoyl-L-alanine amidase activity"/>
    <property type="evidence" value="ECO:0007669"/>
    <property type="project" value="InterPro"/>
</dbReference>
<accession>A0A0A7HGS5</accession>
<dbReference type="InterPro" id="IPR006619">
    <property type="entry name" value="PGRP_domain_met/bac"/>
</dbReference>
<protein>
    <submittedName>
        <fullName evidence="4">N-acetylmuramoyl-L-alanine amidase</fullName>
    </submittedName>
</protein>
<organism evidence="4">
    <name type="scientific">Clostridium tyrobutyricum</name>
    <dbReference type="NCBI Taxonomy" id="1519"/>
    <lineage>
        <taxon>Bacteria</taxon>
        <taxon>Bacillati</taxon>
        <taxon>Bacillota</taxon>
        <taxon>Clostridia</taxon>
        <taxon>Eubacteriales</taxon>
        <taxon>Clostridiaceae</taxon>
        <taxon>Clostridium</taxon>
    </lineage>
</organism>
<dbReference type="InterPro" id="IPR036505">
    <property type="entry name" value="Amidase/PGRP_sf"/>
</dbReference>
<dbReference type="GO" id="GO:0009253">
    <property type="term" value="P:peptidoglycan catabolic process"/>
    <property type="evidence" value="ECO:0007669"/>
    <property type="project" value="InterPro"/>
</dbReference>
<dbReference type="AlphaFoldDB" id="A0A0A7HGS5"/>
<dbReference type="SUPFAM" id="SSF55846">
    <property type="entry name" value="N-acetylmuramoyl-L-alanine amidase-like"/>
    <property type="match status" value="1"/>
</dbReference>
<gene>
    <name evidence="4" type="primary">ampD</name>
    <name evidence="4" type="ORF">CTB_22130</name>
</gene>
<dbReference type="CDD" id="cd06583">
    <property type="entry name" value="PGRP"/>
    <property type="match status" value="1"/>
</dbReference>
<feature type="domain" description="Peptidoglycan recognition protein family" evidence="3">
    <location>
        <begin position="6"/>
        <end position="127"/>
    </location>
</feature>
<evidence type="ECO:0000259" key="2">
    <source>
        <dbReference type="SMART" id="SM00644"/>
    </source>
</evidence>
<dbReference type="SMART" id="SM00644">
    <property type="entry name" value="Ami_2"/>
    <property type="match status" value="1"/>
</dbReference>
<dbReference type="InterPro" id="IPR002477">
    <property type="entry name" value="Peptidoglycan-bd-like"/>
</dbReference>
<reference evidence="4" key="1">
    <citation type="submission" date="2014-07" db="EMBL/GenBank/DDBJ databases">
        <title>Clostridium tyrobutyricum BAS7.</title>
        <authorList>
            <person name="Kim S."/>
            <person name="Choi O."/>
            <person name="Woo H.M."/>
            <person name="Sang B.-I."/>
            <person name="Um Y."/>
        </authorList>
    </citation>
    <scope>NUCLEOTIDE SEQUENCE</scope>
    <source>
        <strain evidence="4">BAS7</strain>
    </source>
</reference>
<dbReference type="Pfam" id="PF01510">
    <property type="entry name" value="Amidase_2"/>
    <property type="match status" value="1"/>
</dbReference>
<dbReference type="SUPFAM" id="SSF47090">
    <property type="entry name" value="PGBD-like"/>
    <property type="match status" value="1"/>
</dbReference>
<dbReference type="GO" id="GO:0008270">
    <property type="term" value="F:zinc ion binding"/>
    <property type="evidence" value="ECO:0007669"/>
    <property type="project" value="InterPro"/>
</dbReference>
<dbReference type="Gene3D" id="1.10.101.10">
    <property type="entry name" value="PGBD-like superfamily/PGBD"/>
    <property type="match status" value="1"/>
</dbReference>
<evidence type="ECO:0000259" key="3">
    <source>
        <dbReference type="SMART" id="SM00701"/>
    </source>
</evidence>
<dbReference type="InterPro" id="IPR002502">
    <property type="entry name" value="Amidase_domain"/>
</dbReference>
<dbReference type="EMBL" id="KM108087">
    <property type="protein sequence ID" value="AIZ03742.1"/>
    <property type="molecule type" value="Genomic_DNA"/>
</dbReference>
<name>A0A0A7HGS5_CLOTY</name>
<dbReference type="InterPro" id="IPR036366">
    <property type="entry name" value="PGBDSf"/>
</dbReference>
<dbReference type="Gene3D" id="3.40.80.10">
    <property type="entry name" value="Peptidoglycan recognition protein-like"/>
    <property type="match status" value="1"/>
</dbReference>
<dbReference type="InterPro" id="IPR015510">
    <property type="entry name" value="PGRP"/>
</dbReference>
<evidence type="ECO:0000256" key="1">
    <source>
        <dbReference type="ARBA" id="ARBA00007553"/>
    </source>
</evidence>
<dbReference type="PANTHER" id="PTHR11022">
    <property type="entry name" value="PEPTIDOGLYCAN RECOGNITION PROTEIN"/>
    <property type="match status" value="1"/>
</dbReference>
<comment type="similarity">
    <text evidence="1">Belongs to the N-acetylmuramoyl-L-alanine amidase 2 family.</text>
</comment>
<dbReference type="InterPro" id="IPR036365">
    <property type="entry name" value="PGBD-like_sf"/>
</dbReference>
<evidence type="ECO:0000313" key="4">
    <source>
        <dbReference type="EMBL" id="AIZ03742.1"/>
    </source>
</evidence>